<evidence type="ECO:0000313" key="7">
    <source>
        <dbReference type="Proteomes" id="UP000777438"/>
    </source>
</evidence>
<evidence type="ECO:0000256" key="2">
    <source>
        <dbReference type="ARBA" id="ARBA00022723"/>
    </source>
</evidence>
<dbReference type="Gene3D" id="3.90.1590.10">
    <property type="entry name" value="glutathione-dependent formaldehyde- activating enzyme (gfa)"/>
    <property type="match status" value="1"/>
</dbReference>
<gene>
    <name evidence="6" type="ORF">B0T10DRAFT_562994</name>
</gene>
<keyword evidence="4" id="KW-0456">Lyase</keyword>
<proteinExistence type="inferred from homology"/>
<dbReference type="Pfam" id="PF04828">
    <property type="entry name" value="GFA"/>
    <property type="match status" value="1"/>
</dbReference>
<reference evidence="6 7" key="1">
    <citation type="journal article" date="2021" name="Nat. Commun.">
        <title>Genetic determinants of endophytism in the Arabidopsis root mycobiome.</title>
        <authorList>
            <person name="Mesny F."/>
            <person name="Miyauchi S."/>
            <person name="Thiergart T."/>
            <person name="Pickel B."/>
            <person name="Atanasova L."/>
            <person name="Karlsson M."/>
            <person name="Huettel B."/>
            <person name="Barry K.W."/>
            <person name="Haridas S."/>
            <person name="Chen C."/>
            <person name="Bauer D."/>
            <person name="Andreopoulos W."/>
            <person name="Pangilinan J."/>
            <person name="LaButti K."/>
            <person name="Riley R."/>
            <person name="Lipzen A."/>
            <person name="Clum A."/>
            <person name="Drula E."/>
            <person name="Henrissat B."/>
            <person name="Kohler A."/>
            <person name="Grigoriev I.V."/>
            <person name="Martin F.M."/>
            <person name="Hacquard S."/>
        </authorList>
    </citation>
    <scope>NUCLEOTIDE SEQUENCE [LARGE SCALE GENOMIC DNA]</scope>
    <source>
        <strain evidence="6 7">MPI-CAGE-CH-0241</strain>
    </source>
</reference>
<protein>
    <submittedName>
        <fullName evidence="6">Mss4-like protein</fullName>
    </submittedName>
</protein>
<dbReference type="OrthoDB" id="9985472at2759"/>
<keyword evidence="2" id="KW-0479">Metal-binding</keyword>
<dbReference type="GO" id="GO:0046872">
    <property type="term" value="F:metal ion binding"/>
    <property type="evidence" value="ECO:0007669"/>
    <property type="project" value="UniProtKB-KW"/>
</dbReference>
<comment type="caution">
    <text evidence="6">The sequence shown here is derived from an EMBL/GenBank/DDBJ whole genome shotgun (WGS) entry which is preliminary data.</text>
</comment>
<feature type="domain" description="CENP-V/GFA" evidence="5">
    <location>
        <begin position="5"/>
        <end position="120"/>
    </location>
</feature>
<keyword evidence="3" id="KW-0862">Zinc</keyword>
<dbReference type="PROSITE" id="PS51891">
    <property type="entry name" value="CENP_V_GFA"/>
    <property type="match status" value="1"/>
</dbReference>
<organism evidence="6 7">
    <name type="scientific">Thelonectria olida</name>
    <dbReference type="NCBI Taxonomy" id="1576542"/>
    <lineage>
        <taxon>Eukaryota</taxon>
        <taxon>Fungi</taxon>
        <taxon>Dikarya</taxon>
        <taxon>Ascomycota</taxon>
        <taxon>Pezizomycotina</taxon>
        <taxon>Sordariomycetes</taxon>
        <taxon>Hypocreomycetidae</taxon>
        <taxon>Hypocreales</taxon>
        <taxon>Nectriaceae</taxon>
        <taxon>Thelonectria</taxon>
    </lineage>
</organism>
<dbReference type="PANTHER" id="PTHR33337">
    <property type="entry name" value="GFA DOMAIN-CONTAINING PROTEIN"/>
    <property type="match status" value="1"/>
</dbReference>
<name>A0A9P9ANC8_9HYPO</name>
<dbReference type="SUPFAM" id="SSF51316">
    <property type="entry name" value="Mss4-like"/>
    <property type="match status" value="1"/>
</dbReference>
<dbReference type="GO" id="GO:0016846">
    <property type="term" value="F:carbon-sulfur lyase activity"/>
    <property type="evidence" value="ECO:0007669"/>
    <property type="project" value="InterPro"/>
</dbReference>
<evidence type="ECO:0000256" key="4">
    <source>
        <dbReference type="ARBA" id="ARBA00023239"/>
    </source>
</evidence>
<evidence type="ECO:0000259" key="5">
    <source>
        <dbReference type="PROSITE" id="PS51891"/>
    </source>
</evidence>
<dbReference type="Proteomes" id="UP000777438">
    <property type="component" value="Unassembled WGS sequence"/>
</dbReference>
<dbReference type="EMBL" id="JAGPYM010000015">
    <property type="protein sequence ID" value="KAH6886755.1"/>
    <property type="molecule type" value="Genomic_DNA"/>
</dbReference>
<evidence type="ECO:0000256" key="3">
    <source>
        <dbReference type="ARBA" id="ARBA00022833"/>
    </source>
</evidence>
<accession>A0A9P9ANC8</accession>
<comment type="similarity">
    <text evidence="1">Belongs to the Gfa family.</text>
</comment>
<evidence type="ECO:0000313" key="6">
    <source>
        <dbReference type="EMBL" id="KAH6886755.1"/>
    </source>
</evidence>
<dbReference type="PANTHER" id="PTHR33337:SF30">
    <property type="entry name" value="DUF636 DOMAIN PROTEIN (AFU_ORTHOLOGUE AFUA_1G03180)"/>
    <property type="match status" value="1"/>
</dbReference>
<dbReference type="InterPro" id="IPR011057">
    <property type="entry name" value="Mss4-like_sf"/>
</dbReference>
<dbReference type="AlphaFoldDB" id="A0A9P9ANC8"/>
<dbReference type="InterPro" id="IPR006913">
    <property type="entry name" value="CENP-V/GFA"/>
</dbReference>
<evidence type="ECO:0000256" key="1">
    <source>
        <dbReference type="ARBA" id="ARBA00005495"/>
    </source>
</evidence>
<sequence>MSSETSGTCLCGATAYSYKDEPVMRALCYCTPCRRVSGGTNTVNFVVPEEKFTLTKGQPKSFTAEHEYGMTLTNFFCPDCGTTLWKEATAPQFKGIKLVQGGTLADAKKLNGKIDAEFYAPERASWLTQIDDAAQRKDF</sequence>
<keyword evidence="7" id="KW-1185">Reference proteome</keyword>